<name>A0A652YTW5_NOCGL</name>
<comment type="caution">
    <text evidence="1">The sequence shown here is derived from an EMBL/GenBank/DDBJ whole genome shotgun (WGS) entry which is preliminary data.</text>
</comment>
<accession>A0A652YTW5</accession>
<dbReference type="Gene3D" id="1.20.910.10">
    <property type="entry name" value="Heme oxygenase-like"/>
    <property type="match status" value="1"/>
</dbReference>
<dbReference type="SMART" id="SM01236">
    <property type="entry name" value="Haem_oxygenase_2"/>
    <property type="match status" value="1"/>
</dbReference>
<dbReference type="SUPFAM" id="SSF48613">
    <property type="entry name" value="Heme oxygenase-like"/>
    <property type="match status" value="1"/>
</dbReference>
<protein>
    <submittedName>
        <fullName evidence="1">Heme oxygenase-like protein</fullName>
    </submittedName>
</protein>
<organism evidence="1">
    <name type="scientific">Nocardia globerula</name>
    <dbReference type="NCBI Taxonomy" id="1818"/>
    <lineage>
        <taxon>Bacteria</taxon>
        <taxon>Bacillati</taxon>
        <taxon>Actinomycetota</taxon>
        <taxon>Actinomycetes</taxon>
        <taxon>Mycobacteriales</taxon>
        <taxon>Nocardiaceae</taxon>
        <taxon>Nocardia</taxon>
    </lineage>
</organism>
<dbReference type="Pfam" id="PF14518">
    <property type="entry name" value="Haem_oxygenas_2"/>
    <property type="match status" value="1"/>
</dbReference>
<evidence type="ECO:0000313" key="1">
    <source>
        <dbReference type="EMBL" id="TYQ06336.1"/>
    </source>
</evidence>
<gene>
    <name evidence="1" type="ORF">FNL38_102471</name>
</gene>
<dbReference type="AlphaFoldDB" id="A0A652YTW5"/>
<proteinExistence type="predicted"/>
<dbReference type="EMBL" id="VNIQ01000002">
    <property type="protein sequence ID" value="TYQ06336.1"/>
    <property type="molecule type" value="Genomic_DNA"/>
</dbReference>
<dbReference type="InterPro" id="IPR016084">
    <property type="entry name" value="Haem_Oase-like_multi-hlx"/>
</dbReference>
<sequence>MSSTRIDLTPSQALATGTRMPIPSARGQVSELLIALLSGSDANPAAFTAAARSAAGEHDGTSIVFDDDAQLSLTLLYELHLQGLAGVSDEWEWNLDLLAGRAALESSFEAAVRSIVASRNLEAQPLDAGDVVSQLWAMTAPSTGPSMSKFMATDASAEQFEEVLIHRSLNQLRESDVHTLGIPRLAGAPKAALVEVQADEYGGGRLERMHSTLFANTMRELGLSDQYAHYLDVVPAVTLASLNVLSLFGFHRRLLGALIGHLCAVETTSSLPSKNYSAGLRRLGFSSRATLFYDEHVEADSVHEQIAVRDLAGKLAEQDPTMGSDILFGAASCLAFDDLLAEHITGCWDRGETSLRSSPR</sequence>
<reference evidence="1" key="1">
    <citation type="submission" date="2019-07" db="EMBL/GenBank/DDBJ databases">
        <title>Genomic Encyclopedia of Type Strains, Phase IV (KMG-IV): sequencing the most valuable type-strain genomes for metagenomic binning, comparative biology and taxonomic classification.</title>
        <authorList>
            <person name="Goeker M."/>
        </authorList>
    </citation>
    <scope>NUCLEOTIDE SEQUENCE</scope>
    <source>
        <strain evidence="1">DSM 44596</strain>
    </source>
</reference>